<evidence type="ECO:0000313" key="2">
    <source>
        <dbReference type="EMBL" id="MFD0870590.1"/>
    </source>
</evidence>
<accession>A0ABW3DEW5</accession>
<evidence type="ECO:0000256" key="1">
    <source>
        <dbReference type="SAM" id="Coils"/>
    </source>
</evidence>
<comment type="caution">
    <text evidence="2">The sequence shown here is derived from an EMBL/GenBank/DDBJ whole genome shotgun (WGS) entry which is preliminary data.</text>
</comment>
<organism evidence="2 3">
    <name type="scientific">Paenibacillus residui</name>
    <dbReference type="NCBI Taxonomy" id="629724"/>
    <lineage>
        <taxon>Bacteria</taxon>
        <taxon>Bacillati</taxon>
        <taxon>Bacillota</taxon>
        <taxon>Bacilli</taxon>
        <taxon>Bacillales</taxon>
        <taxon>Paenibacillaceae</taxon>
        <taxon>Paenibacillus</taxon>
    </lineage>
</organism>
<sequence length="258" mass="28383">MITISKRLKQIALLVPQGSRLADIGSDHALLPVYLVQQGTIESAIAGELNPGPYAAAAKQVREAGLSRQIDVRNGDGLSVLKDGEADVAVIAGMGGHLIARILGEGIAALPSIRRLILQPNVGEEAVRQWLLDNGWFLEQEHIMEEDGKIYEIMAAIRSEEAEEANQALYCVRPVEGTEGIMLERADLISMGPYLVQEVSPVFVAKWEREIDKLVKVSDQLANSRLEASEAKQEQINKRIDRIKEVLQCLQKAKRLSS</sequence>
<dbReference type="PANTHER" id="PTHR38451:SF1">
    <property type="entry name" value="TRNA (ADENINE(22)-N(1))-METHYLTRANSFERASE"/>
    <property type="match status" value="1"/>
</dbReference>
<dbReference type="Gene3D" id="3.40.50.150">
    <property type="entry name" value="Vaccinia Virus protein VP39"/>
    <property type="match status" value="1"/>
</dbReference>
<dbReference type="Proteomes" id="UP001597120">
    <property type="component" value="Unassembled WGS sequence"/>
</dbReference>
<dbReference type="InterPro" id="IPR006901">
    <property type="entry name" value="TrmK"/>
</dbReference>
<evidence type="ECO:0000313" key="3">
    <source>
        <dbReference type="Proteomes" id="UP001597120"/>
    </source>
</evidence>
<dbReference type="Pfam" id="PF04816">
    <property type="entry name" value="TrmK"/>
    <property type="match status" value="1"/>
</dbReference>
<name>A0ABW3DEW5_9BACL</name>
<dbReference type="EMBL" id="JBHTIU010000050">
    <property type="protein sequence ID" value="MFD0870590.1"/>
    <property type="molecule type" value="Genomic_DNA"/>
</dbReference>
<dbReference type="PANTHER" id="PTHR38451">
    <property type="entry name" value="TRNA (ADENINE(22)-N(1))-METHYLTRANSFERASE"/>
    <property type="match status" value="1"/>
</dbReference>
<protein>
    <submittedName>
        <fullName evidence="2">tRNA (Adenine(22)-N(1))-methyltransferase</fullName>
    </submittedName>
</protein>
<feature type="coiled-coil region" evidence="1">
    <location>
        <begin position="214"/>
        <end position="253"/>
    </location>
</feature>
<dbReference type="SUPFAM" id="SSF53335">
    <property type="entry name" value="S-adenosyl-L-methionine-dependent methyltransferases"/>
    <property type="match status" value="1"/>
</dbReference>
<gene>
    <name evidence="2" type="ORF">ACFQ03_15645</name>
</gene>
<dbReference type="Gene3D" id="1.10.287.1890">
    <property type="match status" value="1"/>
</dbReference>
<dbReference type="PIRSF" id="PIRSF018637">
    <property type="entry name" value="TrmK"/>
    <property type="match status" value="1"/>
</dbReference>
<proteinExistence type="predicted"/>
<keyword evidence="1" id="KW-0175">Coiled coil</keyword>
<dbReference type="InterPro" id="IPR029063">
    <property type="entry name" value="SAM-dependent_MTases_sf"/>
</dbReference>
<reference evidence="3" key="1">
    <citation type="journal article" date="2019" name="Int. J. Syst. Evol. Microbiol.">
        <title>The Global Catalogue of Microorganisms (GCM) 10K type strain sequencing project: providing services to taxonomists for standard genome sequencing and annotation.</title>
        <authorList>
            <consortium name="The Broad Institute Genomics Platform"/>
            <consortium name="The Broad Institute Genome Sequencing Center for Infectious Disease"/>
            <person name="Wu L."/>
            <person name="Ma J."/>
        </authorList>
    </citation>
    <scope>NUCLEOTIDE SEQUENCE [LARGE SCALE GENOMIC DNA]</scope>
    <source>
        <strain evidence="3">CCUG 57263</strain>
    </source>
</reference>
<keyword evidence="3" id="KW-1185">Reference proteome</keyword>
<dbReference type="RefSeq" id="WP_144934153.1">
    <property type="nucleotide sequence ID" value="NZ_JBHTIU010000050.1"/>
</dbReference>